<feature type="transmembrane region" description="Helical" evidence="1">
    <location>
        <begin position="6"/>
        <end position="22"/>
    </location>
</feature>
<dbReference type="Proteomes" id="UP000621492">
    <property type="component" value="Unassembled WGS sequence"/>
</dbReference>
<keyword evidence="3" id="KW-1185">Reference proteome</keyword>
<comment type="caution">
    <text evidence="2">The sequence shown here is derived from an EMBL/GenBank/DDBJ whole genome shotgun (WGS) entry which is preliminary data.</text>
</comment>
<protein>
    <submittedName>
        <fullName evidence="2">Uncharacterized protein</fullName>
    </submittedName>
</protein>
<keyword evidence="1" id="KW-1133">Transmembrane helix</keyword>
<evidence type="ECO:0000313" key="3">
    <source>
        <dbReference type="Proteomes" id="UP000621492"/>
    </source>
</evidence>
<organism evidence="2 3">
    <name type="scientific">Lentibacillus populi</name>
    <dbReference type="NCBI Taxonomy" id="1827502"/>
    <lineage>
        <taxon>Bacteria</taxon>
        <taxon>Bacillati</taxon>
        <taxon>Bacillota</taxon>
        <taxon>Bacilli</taxon>
        <taxon>Bacillales</taxon>
        <taxon>Bacillaceae</taxon>
        <taxon>Lentibacillus</taxon>
    </lineage>
</organism>
<reference evidence="2" key="1">
    <citation type="journal article" date="2014" name="Int. J. Syst. Evol. Microbiol.">
        <title>Complete genome sequence of Corynebacterium casei LMG S-19264T (=DSM 44701T), isolated from a smear-ripened cheese.</title>
        <authorList>
            <consortium name="US DOE Joint Genome Institute (JGI-PGF)"/>
            <person name="Walter F."/>
            <person name="Albersmeier A."/>
            <person name="Kalinowski J."/>
            <person name="Ruckert C."/>
        </authorList>
    </citation>
    <scope>NUCLEOTIDE SEQUENCE</scope>
    <source>
        <strain evidence="2">CGMCC 1.15454</strain>
    </source>
</reference>
<dbReference type="EMBL" id="BMJD01000005">
    <property type="protein sequence ID" value="GGB35127.1"/>
    <property type="molecule type" value="Genomic_DNA"/>
</dbReference>
<dbReference type="PROSITE" id="PS51257">
    <property type="entry name" value="PROKAR_LIPOPROTEIN"/>
    <property type="match status" value="1"/>
</dbReference>
<feature type="transmembrane region" description="Helical" evidence="1">
    <location>
        <begin position="60"/>
        <end position="80"/>
    </location>
</feature>
<evidence type="ECO:0000313" key="2">
    <source>
        <dbReference type="EMBL" id="GGB35127.1"/>
    </source>
</evidence>
<accession>A0A9W5X4Z7</accession>
<feature type="transmembrane region" description="Helical" evidence="1">
    <location>
        <begin position="29"/>
        <end position="48"/>
    </location>
</feature>
<sequence>MLKNFIRIVIVLCTIGSACLLSKRSFVKYLPVTLFSSASVLAEILYFTVHKLWKVKGGPGSLICNTSILVLGPYFFGTLLSFQLSKGKLIKYALINIIADFIYAFPLIKLFKKLDFFKLKVNSIQFYVLIVTNAFLNFGFQKFYERVTLPEKTSD</sequence>
<reference evidence="2" key="2">
    <citation type="submission" date="2020-09" db="EMBL/GenBank/DDBJ databases">
        <authorList>
            <person name="Sun Q."/>
            <person name="Zhou Y."/>
        </authorList>
    </citation>
    <scope>NUCLEOTIDE SEQUENCE</scope>
    <source>
        <strain evidence="2">CGMCC 1.15454</strain>
    </source>
</reference>
<keyword evidence="1" id="KW-0812">Transmembrane</keyword>
<proteinExistence type="predicted"/>
<keyword evidence="1" id="KW-0472">Membrane</keyword>
<dbReference type="AlphaFoldDB" id="A0A9W5X4Z7"/>
<feature type="transmembrane region" description="Helical" evidence="1">
    <location>
        <begin position="123"/>
        <end position="140"/>
    </location>
</feature>
<evidence type="ECO:0000256" key="1">
    <source>
        <dbReference type="SAM" id="Phobius"/>
    </source>
</evidence>
<gene>
    <name evidence="2" type="ORF">GCM10011409_10760</name>
</gene>
<feature type="transmembrane region" description="Helical" evidence="1">
    <location>
        <begin position="92"/>
        <end position="111"/>
    </location>
</feature>
<name>A0A9W5X4Z7_9BACI</name>